<dbReference type="CDD" id="cd01949">
    <property type="entry name" value="GGDEF"/>
    <property type="match status" value="1"/>
</dbReference>
<keyword evidence="13" id="KW-1185">Reference proteome</keyword>
<dbReference type="Pfam" id="PF00990">
    <property type="entry name" value="GGDEF"/>
    <property type="match status" value="1"/>
</dbReference>
<dbReference type="InterPro" id="IPR001633">
    <property type="entry name" value="EAL_dom"/>
</dbReference>
<dbReference type="SUPFAM" id="SSF52172">
    <property type="entry name" value="CheY-like"/>
    <property type="match status" value="1"/>
</dbReference>
<dbReference type="InterPro" id="IPR036388">
    <property type="entry name" value="WH-like_DNA-bd_sf"/>
</dbReference>
<protein>
    <submittedName>
        <fullName evidence="12">EAL domain-containing protein</fullName>
    </submittedName>
</protein>
<dbReference type="InterPro" id="IPR011006">
    <property type="entry name" value="CheY-like_superfamily"/>
</dbReference>
<comment type="subcellular location">
    <subcellularLocation>
        <location evidence="1">Cytoplasm</location>
    </subcellularLocation>
</comment>
<dbReference type="InterPro" id="IPR052155">
    <property type="entry name" value="Biofilm_reg_signaling"/>
</dbReference>
<evidence type="ECO:0000259" key="8">
    <source>
        <dbReference type="PROSITE" id="PS50043"/>
    </source>
</evidence>
<comment type="caution">
    <text evidence="12">The sequence shown here is derived from an EMBL/GenBank/DDBJ whole genome shotgun (WGS) entry which is preliminary data.</text>
</comment>
<feature type="modified residue" description="4-aspartylphosphate" evidence="7">
    <location>
        <position position="63"/>
    </location>
</feature>
<proteinExistence type="predicted"/>
<dbReference type="AlphaFoldDB" id="A0A4S3PN06"/>
<dbReference type="SMART" id="SM00448">
    <property type="entry name" value="REC"/>
    <property type="match status" value="1"/>
</dbReference>
<name>A0A4S3PN06_9BACI</name>
<dbReference type="GO" id="GO:0006355">
    <property type="term" value="P:regulation of DNA-templated transcription"/>
    <property type="evidence" value="ECO:0007669"/>
    <property type="project" value="InterPro"/>
</dbReference>
<dbReference type="Gene3D" id="3.30.70.270">
    <property type="match status" value="1"/>
</dbReference>
<keyword evidence="7" id="KW-0597">Phosphoprotein</keyword>
<dbReference type="OrthoDB" id="9759607at2"/>
<dbReference type="InterPro" id="IPR035919">
    <property type="entry name" value="EAL_sf"/>
</dbReference>
<dbReference type="GO" id="GO:0005737">
    <property type="term" value="C:cytoplasm"/>
    <property type="evidence" value="ECO:0007669"/>
    <property type="project" value="UniProtKB-SubCell"/>
</dbReference>
<evidence type="ECO:0000256" key="5">
    <source>
        <dbReference type="ARBA" id="ARBA00023125"/>
    </source>
</evidence>
<evidence type="ECO:0000256" key="7">
    <source>
        <dbReference type="PROSITE-ProRule" id="PRU00169"/>
    </source>
</evidence>
<feature type="domain" description="HTH luxR-type" evidence="8">
    <location>
        <begin position="624"/>
        <end position="689"/>
    </location>
</feature>
<dbReference type="InterPro" id="IPR016032">
    <property type="entry name" value="Sig_transdc_resp-reg_C-effctor"/>
</dbReference>
<feature type="domain" description="EAL" evidence="10">
    <location>
        <begin position="329"/>
        <end position="584"/>
    </location>
</feature>
<dbReference type="PROSITE" id="PS50887">
    <property type="entry name" value="GGDEF"/>
    <property type="match status" value="1"/>
</dbReference>
<dbReference type="SUPFAM" id="SSF46894">
    <property type="entry name" value="C-terminal effector domain of the bipartite response regulators"/>
    <property type="match status" value="1"/>
</dbReference>
<dbReference type="PROSITE" id="PS00622">
    <property type="entry name" value="HTH_LUXR_1"/>
    <property type="match status" value="1"/>
</dbReference>
<dbReference type="CDD" id="cd01948">
    <property type="entry name" value="EAL"/>
    <property type="match status" value="1"/>
</dbReference>
<dbReference type="GO" id="GO:0000160">
    <property type="term" value="P:phosphorelay signal transduction system"/>
    <property type="evidence" value="ECO:0007669"/>
    <property type="project" value="UniProtKB-KW"/>
</dbReference>
<dbReference type="SMART" id="SM00267">
    <property type="entry name" value="GGDEF"/>
    <property type="match status" value="1"/>
</dbReference>
<dbReference type="EMBL" id="SLUB01000037">
    <property type="protein sequence ID" value="THE10937.1"/>
    <property type="molecule type" value="Genomic_DNA"/>
</dbReference>
<dbReference type="Pfam" id="PF00072">
    <property type="entry name" value="Response_reg"/>
    <property type="match status" value="1"/>
</dbReference>
<dbReference type="GO" id="GO:0003677">
    <property type="term" value="F:DNA binding"/>
    <property type="evidence" value="ECO:0007669"/>
    <property type="project" value="UniProtKB-KW"/>
</dbReference>
<dbReference type="SUPFAM" id="SSF141868">
    <property type="entry name" value="EAL domain-like"/>
    <property type="match status" value="1"/>
</dbReference>
<dbReference type="Pfam" id="PF00563">
    <property type="entry name" value="EAL"/>
    <property type="match status" value="1"/>
</dbReference>
<keyword evidence="2" id="KW-0963">Cytoplasm</keyword>
<dbReference type="Gene3D" id="1.10.10.10">
    <property type="entry name" value="Winged helix-like DNA-binding domain superfamily/Winged helix DNA-binding domain"/>
    <property type="match status" value="1"/>
</dbReference>
<evidence type="ECO:0000313" key="12">
    <source>
        <dbReference type="EMBL" id="THE10937.1"/>
    </source>
</evidence>
<dbReference type="SMART" id="SM00421">
    <property type="entry name" value="HTH_LUXR"/>
    <property type="match status" value="1"/>
</dbReference>
<dbReference type="PROSITE" id="PS50043">
    <property type="entry name" value="HTH_LUXR_2"/>
    <property type="match status" value="1"/>
</dbReference>
<dbReference type="SMART" id="SM00052">
    <property type="entry name" value="EAL"/>
    <property type="match status" value="1"/>
</dbReference>
<dbReference type="InterPro" id="IPR001789">
    <property type="entry name" value="Sig_transdc_resp-reg_receiver"/>
</dbReference>
<dbReference type="Gene3D" id="3.40.50.2300">
    <property type="match status" value="1"/>
</dbReference>
<keyword evidence="6" id="KW-0804">Transcription</keyword>
<dbReference type="InterPro" id="IPR029787">
    <property type="entry name" value="Nucleotide_cyclase"/>
</dbReference>
<dbReference type="Pfam" id="PF00196">
    <property type="entry name" value="GerE"/>
    <property type="match status" value="1"/>
</dbReference>
<evidence type="ECO:0000313" key="13">
    <source>
        <dbReference type="Proteomes" id="UP000306477"/>
    </source>
</evidence>
<feature type="domain" description="Response regulatory" evidence="9">
    <location>
        <begin position="14"/>
        <end position="131"/>
    </location>
</feature>
<dbReference type="Gene3D" id="3.20.20.450">
    <property type="entry name" value="EAL domain"/>
    <property type="match status" value="1"/>
</dbReference>
<dbReference type="InterPro" id="IPR043128">
    <property type="entry name" value="Rev_trsase/Diguanyl_cyclase"/>
</dbReference>
<dbReference type="PRINTS" id="PR00038">
    <property type="entry name" value="HTHLUXR"/>
</dbReference>
<dbReference type="FunFam" id="3.30.70.270:FF:000001">
    <property type="entry name" value="Diguanylate cyclase domain protein"/>
    <property type="match status" value="1"/>
</dbReference>
<evidence type="ECO:0000256" key="1">
    <source>
        <dbReference type="ARBA" id="ARBA00004496"/>
    </source>
</evidence>
<dbReference type="CDD" id="cd06170">
    <property type="entry name" value="LuxR_C_like"/>
    <property type="match status" value="1"/>
</dbReference>
<evidence type="ECO:0000256" key="3">
    <source>
        <dbReference type="ARBA" id="ARBA00023012"/>
    </source>
</evidence>
<dbReference type="STRING" id="1033734.GCA_000285535_01483"/>
<evidence type="ECO:0000256" key="6">
    <source>
        <dbReference type="ARBA" id="ARBA00023163"/>
    </source>
</evidence>
<dbReference type="PANTHER" id="PTHR44757:SF2">
    <property type="entry name" value="BIOFILM ARCHITECTURE MAINTENANCE PROTEIN MBAA"/>
    <property type="match status" value="1"/>
</dbReference>
<gene>
    <name evidence="12" type="ORF">E1I69_17000</name>
</gene>
<evidence type="ECO:0000259" key="9">
    <source>
        <dbReference type="PROSITE" id="PS50110"/>
    </source>
</evidence>
<keyword evidence="5" id="KW-0238">DNA-binding</keyword>
<dbReference type="PANTHER" id="PTHR44757">
    <property type="entry name" value="DIGUANYLATE CYCLASE DGCP"/>
    <property type="match status" value="1"/>
</dbReference>
<evidence type="ECO:0000256" key="2">
    <source>
        <dbReference type="ARBA" id="ARBA00022490"/>
    </source>
</evidence>
<evidence type="ECO:0000256" key="4">
    <source>
        <dbReference type="ARBA" id="ARBA00023015"/>
    </source>
</evidence>
<dbReference type="PROSITE" id="PS50883">
    <property type="entry name" value="EAL"/>
    <property type="match status" value="1"/>
</dbReference>
<dbReference type="NCBIfam" id="TIGR00254">
    <property type="entry name" value="GGDEF"/>
    <property type="match status" value="1"/>
</dbReference>
<dbReference type="InterPro" id="IPR000792">
    <property type="entry name" value="Tscrpt_reg_LuxR_C"/>
</dbReference>
<dbReference type="PROSITE" id="PS50110">
    <property type="entry name" value="RESPONSE_REGULATORY"/>
    <property type="match status" value="1"/>
</dbReference>
<evidence type="ECO:0000259" key="10">
    <source>
        <dbReference type="PROSITE" id="PS50883"/>
    </source>
</evidence>
<sequence>MTRGVGMTSVEKINILLVDDRPENLLALEAIIEKDNYNLIKAYSGEEALKYLLKYEFAVILLDVQMPGIDGIETAKIIKAREKTKNIPLLFITANNMDSDHIFKGYSVGAIDYILKPVDPIILKAKVDGFVEIYEIKKQLIKQTELLSKKNSEIEYVALHDYLTGLPNRRMLQDELATLVAEAKKMNQDLGVIVLDIDYFKYVNDSLDFNTGDRVLQELAKRLTRTVRDCDFIARFGGDEFSIILPNTDREETLELAINIHHAFNEPLYIDHYELFFTASIGLSIFPYDGEDPATLIKNAGTAMFRAKEQGKNNYKLYHSGMNLQSYRTFIMQNDLRKAIERNELSLVYQPRMELETGNIKSAEALLRWDHPRWGKILPGEFISLAEESGQIIELGEWVLLTVCKQIRTWIDMGLTPKRIAINFSAQHFLQKDLVEKMNRILIEYDVKPDLIEIEITESVILGNETVVSKTLHQLNDTGVKVSIDDFGTGYSSLSYLRRFPIHALKIDKTFIDEITGESPEETILTEAIITLAHNLNMTVIAEGVESEQQMAALRKFKCEEIQGYFISPPLVTDKFQEFLSGNNEAACKIEGNNSIQKDVPTFDDLGELAAIQNPKIFDGAINMTKETFSITAREMDVFELLLSGLTNKEISEKLFISEHTVKNHITRIFQKLNVTDRVQAIALVYKTCFEIGEPQFRK</sequence>
<accession>A0A4S3PN06</accession>
<dbReference type="InterPro" id="IPR000160">
    <property type="entry name" value="GGDEF_dom"/>
</dbReference>
<keyword evidence="3" id="KW-0902">Two-component regulatory system</keyword>
<feature type="domain" description="GGDEF" evidence="11">
    <location>
        <begin position="188"/>
        <end position="320"/>
    </location>
</feature>
<keyword evidence="4" id="KW-0805">Transcription regulation</keyword>
<reference evidence="12 13" key="1">
    <citation type="journal article" date="2019" name="Indoor Air">
        <title>Impacts of indoor surface finishes on bacterial viability.</title>
        <authorList>
            <person name="Hu J."/>
            <person name="Maamar S.B."/>
            <person name="Glawe A.J."/>
            <person name="Gottel N."/>
            <person name="Gilbert J.A."/>
            <person name="Hartmann E.M."/>
        </authorList>
    </citation>
    <scope>NUCLEOTIDE SEQUENCE [LARGE SCALE GENOMIC DNA]</scope>
    <source>
        <strain evidence="12 13">AF060A6</strain>
    </source>
</reference>
<dbReference type="Proteomes" id="UP000306477">
    <property type="component" value="Unassembled WGS sequence"/>
</dbReference>
<dbReference type="SUPFAM" id="SSF55073">
    <property type="entry name" value="Nucleotide cyclase"/>
    <property type="match status" value="1"/>
</dbReference>
<organism evidence="12 13">
    <name type="scientific">Bacillus timonensis</name>
    <dbReference type="NCBI Taxonomy" id="1033734"/>
    <lineage>
        <taxon>Bacteria</taxon>
        <taxon>Bacillati</taxon>
        <taxon>Bacillota</taxon>
        <taxon>Bacilli</taxon>
        <taxon>Bacillales</taxon>
        <taxon>Bacillaceae</taxon>
        <taxon>Bacillus</taxon>
    </lineage>
</organism>
<evidence type="ECO:0000259" key="11">
    <source>
        <dbReference type="PROSITE" id="PS50887"/>
    </source>
</evidence>